<dbReference type="EMBL" id="CP000251">
    <property type="protein sequence ID" value="ABC80563.1"/>
    <property type="molecule type" value="Genomic_DNA"/>
</dbReference>
<dbReference type="OrthoDB" id="9811615at2"/>
<evidence type="ECO:0000313" key="4">
    <source>
        <dbReference type="EMBL" id="ABC80563.1"/>
    </source>
</evidence>
<protein>
    <submittedName>
        <fullName evidence="4">Heat shock protein Hsp20</fullName>
    </submittedName>
</protein>
<dbReference type="CDD" id="cd06464">
    <property type="entry name" value="ACD_sHsps-like"/>
    <property type="match status" value="1"/>
</dbReference>
<dbReference type="HOGENOM" id="CLU_046737_12_1_7"/>
<dbReference type="AlphaFoldDB" id="Q2IP34"/>
<evidence type="ECO:0000256" key="2">
    <source>
        <dbReference type="RuleBase" id="RU003616"/>
    </source>
</evidence>
<keyword evidence="4" id="KW-0346">Stress response</keyword>
<feature type="domain" description="SHSP" evidence="3">
    <location>
        <begin position="30"/>
        <end position="143"/>
    </location>
</feature>
<dbReference type="InterPro" id="IPR031107">
    <property type="entry name" value="Small_HSP"/>
</dbReference>
<dbReference type="InterPro" id="IPR002068">
    <property type="entry name" value="A-crystallin/Hsp20_dom"/>
</dbReference>
<evidence type="ECO:0000313" key="5">
    <source>
        <dbReference type="Proteomes" id="UP000001935"/>
    </source>
</evidence>
<evidence type="ECO:0000256" key="1">
    <source>
        <dbReference type="PROSITE-ProRule" id="PRU00285"/>
    </source>
</evidence>
<dbReference type="eggNOG" id="COG0071">
    <property type="taxonomic scope" value="Bacteria"/>
</dbReference>
<evidence type="ECO:0000259" key="3">
    <source>
        <dbReference type="PROSITE" id="PS01031"/>
    </source>
</evidence>
<name>Q2IP34_ANADE</name>
<dbReference type="KEGG" id="ade:Adeh_0788"/>
<accession>Q2IP34</accession>
<organism evidence="4 5">
    <name type="scientific">Anaeromyxobacter dehalogenans (strain 2CP-C)</name>
    <dbReference type="NCBI Taxonomy" id="290397"/>
    <lineage>
        <taxon>Bacteria</taxon>
        <taxon>Pseudomonadati</taxon>
        <taxon>Myxococcota</taxon>
        <taxon>Myxococcia</taxon>
        <taxon>Myxococcales</taxon>
        <taxon>Cystobacterineae</taxon>
        <taxon>Anaeromyxobacteraceae</taxon>
        <taxon>Anaeromyxobacter</taxon>
    </lineage>
</organism>
<dbReference type="Pfam" id="PF00011">
    <property type="entry name" value="HSP20"/>
    <property type="match status" value="1"/>
</dbReference>
<dbReference type="Gene3D" id="2.60.40.790">
    <property type="match status" value="1"/>
</dbReference>
<comment type="similarity">
    <text evidence="1 2">Belongs to the small heat shock protein (HSP20) family.</text>
</comment>
<proteinExistence type="inferred from homology"/>
<sequence>MPTLLRNPDPAFATLSAEVNRLMNDLTQPGARGYGLAPAADILETEAGFQVVLDVPGLDPAAIKLDIENDTLSVQADRKQPALADGATLHRSERRFGTFFRAFTLPKTVDGAKVEARYDAGVLTVTLPKREDAKPRTIAVQVK</sequence>
<dbReference type="Proteomes" id="UP000001935">
    <property type="component" value="Chromosome"/>
</dbReference>
<dbReference type="RefSeq" id="WP_011419846.1">
    <property type="nucleotide sequence ID" value="NC_007760.1"/>
</dbReference>
<dbReference type="PROSITE" id="PS01031">
    <property type="entry name" value="SHSP"/>
    <property type="match status" value="1"/>
</dbReference>
<dbReference type="InterPro" id="IPR008978">
    <property type="entry name" value="HSP20-like_chaperone"/>
</dbReference>
<dbReference type="SUPFAM" id="SSF49764">
    <property type="entry name" value="HSP20-like chaperones"/>
    <property type="match status" value="1"/>
</dbReference>
<dbReference type="PANTHER" id="PTHR11527">
    <property type="entry name" value="HEAT-SHOCK PROTEIN 20 FAMILY MEMBER"/>
    <property type="match status" value="1"/>
</dbReference>
<gene>
    <name evidence="4" type="ordered locus">Adeh_0788</name>
</gene>
<reference evidence="4" key="1">
    <citation type="submission" date="2006-01" db="EMBL/GenBank/DDBJ databases">
        <title>Complete sequence of Anaeromyxobacter dehalogenans 2CP-C.</title>
        <authorList>
            <consortium name="US DOE Joint Genome Institute"/>
            <person name="Copeland A."/>
            <person name="Lucas S."/>
            <person name="Lapidus A."/>
            <person name="Barry K."/>
            <person name="Detter J.C."/>
            <person name="Glavina T."/>
            <person name="Hammon N."/>
            <person name="Israni S."/>
            <person name="Pitluck S."/>
            <person name="Brettin T."/>
            <person name="Bruce D."/>
            <person name="Han C."/>
            <person name="Tapia R."/>
            <person name="Gilna P."/>
            <person name="Kiss H."/>
            <person name="Schmutz J."/>
            <person name="Larimer F."/>
            <person name="Land M."/>
            <person name="Kyrpides N."/>
            <person name="Anderson I."/>
            <person name="Sanford R.A."/>
            <person name="Ritalahti K.M."/>
            <person name="Thomas H.S."/>
            <person name="Kirby J.R."/>
            <person name="Zhulin I.B."/>
            <person name="Loeffler F.E."/>
            <person name="Richardson P."/>
        </authorList>
    </citation>
    <scope>NUCLEOTIDE SEQUENCE</scope>
    <source>
        <strain evidence="4">2CP-C</strain>
    </source>
</reference>
<dbReference type="STRING" id="290397.Adeh_0788"/>